<proteinExistence type="predicted"/>
<reference evidence="4 5" key="1">
    <citation type="journal article" date="2004" name="Proc. Natl. Acad. Sci. U.S.A.">
        <title>The diploid genome sequence of Candida albicans.</title>
        <authorList>
            <person name="Jones T."/>
            <person name="Federspiel N.A."/>
            <person name="Chibana H."/>
            <person name="Dungan J."/>
            <person name="Kalman S."/>
            <person name="Magee B.B."/>
            <person name="Newport G."/>
            <person name="Thorstenson Y.R."/>
            <person name="Agabian N."/>
            <person name="Magee P.T."/>
            <person name="Davis R.W."/>
            <person name="Scherer S."/>
        </authorList>
    </citation>
    <scope>NUCLEOTIDE SEQUENCE [LARGE SCALE GENOMIC DNA]</scope>
    <source>
        <strain evidence="5">SC5314 / ATCC MYA-2876</strain>
    </source>
</reference>
<dbReference type="KEGG" id="cal:CAALFM_C200270CA"/>
<dbReference type="OrthoDB" id="2103474at2759"/>
<protein>
    <submittedName>
        <fullName evidence="4">Uncharacterized protein</fullName>
    </submittedName>
</protein>
<reference evidence="4 5" key="3">
    <citation type="journal article" date="2013" name="Genome Biol.">
        <title>Assembly of a phased diploid Candida albicans genome facilitates allele-specific measurements and provides a simple model for repeat and indel structure.</title>
        <authorList>
            <person name="Muzzey D."/>
            <person name="Schwartz K."/>
            <person name="Weissman J.S."/>
            <person name="Sherlock G."/>
        </authorList>
    </citation>
    <scope>NUCLEOTIDE SEQUENCE [LARGE SCALE GENOMIC DNA]</scope>
    <source>
        <strain evidence="5">SC5314 / ATCC MYA-2876</strain>
    </source>
</reference>
<evidence type="ECO:0000256" key="2">
    <source>
        <dbReference type="SAM" id="Phobius"/>
    </source>
</evidence>
<dbReference type="Proteomes" id="UP000000559">
    <property type="component" value="Chromosome 2"/>
</dbReference>
<feature type="compositionally biased region" description="Polar residues" evidence="1">
    <location>
        <begin position="220"/>
        <end position="235"/>
    </location>
</feature>
<dbReference type="CGD" id="CAL0000177567">
    <property type="gene designation" value="orf19.9654"/>
</dbReference>
<keyword evidence="2" id="KW-0812">Transmembrane</keyword>
<sequence>MSQIQDQLENIPGYDVVMDYFNEYGEEHWNAKVNPFEDENGNKRRLPKDLATKHDQQVWKQIQSQAWTDDKCFLGSCAVGLDCGLGLAPLVVLIFPVLGPLIMYGVHTRVINIAQKNYNLPNTLIAKLQTNIMIDLLITFPPVIGSFFGWLHACSTRNAGMIYIYLEKMLKHKVSGQGVSYVGARMTAGTYEGQPNAGSSVQGSRPQTVKSTGLFKKKPTTNNSIRVGQQESGFM</sequence>
<dbReference type="InParanoid" id="A0A1D8PG23"/>
<evidence type="ECO:0000256" key="1">
    <source>
        <dbReference type="SAM" id="MobiDB-lite"/>
    </source>
</evidence>
<name>A0A1D8PG23_CANAL</name>
<dbReference type="OMA" id="TIGWAPL"/>
<feature type="region of interest" description="Disordered" evidence="1">
    <location>
        <begin position="213"/>
        <end position="235"/>
    </location>
</feature>
<keyword evidence="5" id="KW-1185">Reference proteome</keyword>
<evidence type="ECO:0000313" key="3">
    <source>
        <dbReference type="CGD" id="CAL0000177567"/>
    </source>
</evidence>
<dbReference type="PANTHER" id="PTHR35519">
    <property type="entry name" value="MEMBRANE PROTEINS"/>
    <property type="match status" value="1"/>
</dbReference>
<feature type="transmembrane region" description="Helical" evidence="2">
    <location>
        <begin position="132"/>
        <end position="151"/>
    </location>
</feature>
<reference evidence="4 5" key="2">
    <citation type="journal article" date="2007" name="Genome Biol.">
        <title>Assembly of the Candida albicans genome into sixteen supercontigs aligned on the eight chromosomes.</title>
        <authorList>
            <person name="van het Hoog M."/>
            <person name="Rast T.J."/>
            <person name="Martchenko M."/>
            <person name="Grindle S."/>
            <person name="Dignard D."/>
            <person name="Hogues H."/>
            <person name="Cuomo C."/>
            <person name="Berriman M."/>
            <person name="Scherer S."/>
            <person name="Magee B.B."/>
            <person name="Whiteway M."/>
            <person name="Chibana H."/>
            <person name="Nantel A."/>
            <person name="Magee P.T."/>
        </authorList>
    </citation>
    <scope>GENOME REANNOTATION</scope>
    <source>
        <strain evidence="5">SC5314 / ATCC MYA-2876</strain>
    </source>
</reference>
<dbReference type="InterPro" id="IPR025187">
    <property type="entry name" value="DUF4112"/>
</dbReference>
<gene>
    <name evidence="4" type="ordered locus">CAALFM_C200270CA</name>
    <name evidence="3" type="ordered locus">orf19.9654</name>
</gene>
<accession>A0A1D8PG23</accession>
<dbReference type="Pfam" id="PF13430">
    <property type="entry name" value="DUF4112"/>
    <property type="match status" value="1"/>
</dbReference>
<dbReference type="EMBL" id="CP017624">
    <property type="protein sequence ID" value="AOW27081.1"/>
    <property type="molecule type" value="Genomic_DNA"/>
</dbReference>
<keyword evidence="2" id="KW-0472">Membrane</keyword>
<dbReference type="eggNOG" id="ENOG502RXX6">
    <property type="taxonomic scope" value="Eukaryota"/>
</dbReference>
<evidence type="ECO:0000313" key="4">
    <source>
        <dbReference type="EMBL" id="AOW27081.1"/>
    </source>
</evidence>
<keyword evidence="2" id="KW-1133">Transmembrane helix</keyword>
<evidence type="ECO:0000313" key="5">
    <source>
        <dbReference type="Proteomes" id="UP000000559"/>
    </source>
</evidence>
<dbReference type="AlphaFoldDB" id="A0A1D8PG23"/>
<dbReference type="RefSeq" id="XP_719552.2">
    <property type="nucleotide sequence ID" value="XM_714459.2"/>
</dbReference>
<dbReference type="GeneID" id="3638803"/>
<organism evidence="4 5">
    <name type="scientific">Candida albicans (strain SC5314 / ATCC MYA-2876)</name>
    <name type="common">Yeast</name>
    <dbReference type="NCBI Taxonomy" id="237561"/>
    <lineage>
        <taxon>Eukaryota</taxon>
        <taxon>Fungi</taxon>
        <taxon>Dikarya</taxon>
        <taxon>Ascomycota</taxon>
        <taxon>Saccharomycotina</taxon>
        <taxon>Pichiomycetes</taxon>
        <taxon>Debaryomycetaceae</taxon>
        <taxon>Candida/Lodderomyces clade</taxon>
        <taxon>Candida</taxon>
    </lineage>
</organism>
<dbReference type="PANTHER" id="PTHR35519:SF1">
    <property type="entry name" value="YALI0C06193P"/>
    <property type="match status" value="1"/>
</dbReference>
<dbReference type="FunCoup" id="A0A1D8PG23">
    <property type="interactions" value="50"/>
</dbReference>
<dbReference type="VEuPathDB" id="FungiDB:C2_00270C_A"/>